<reference evidence="2" key="2">
    <citation type="submission" date="2021-02" db="EMBL/GenBank/DDBJ databases">
        <authorList>
            <person name="Kimball J.A."/>
            <person name="Haas M.W."/>
            <person name="Macchietto M."/>
            <person name="Kono T."/>
            <person name="Duquette J."/>
            <person name="Shao M."/>
        </authorList>
    </citation>
    <scope>NUCLEOTIDE SEQUENCE</scope>
    <source>
        <tissue evidence="2">Fresh leaf tissue</tissue>
    </source>
</reference>
<dbReference type="AlphaFoldDB" id="A0A8J5RX40"/>
<feature type="region of interest" description="Disordered" evidence="1">
    <location>
        <begin position="1"/>
        <end position="66"/>
    </location>
</feature>
<evidence type="ECO:0000313" key="3">
    <source>
        <dbReference type="Proteomes" id="UP000729402"/>
    </source>
</evidence>
<comment type="caution">
    <text evidence="2">The sequence shown here is derived from an EMBL/GenBank/DDBJ whole genome shotgun (WGS) entry which is preliminary data.</text>
</comment>
<accession>A0A8J5RX40</accession>
<feature type="compositionally biased region" description="Polar residues" evidence="1">
    <location>
        <begin position="55"/>
        <end position="66"/>
    </location>
</feature>
<evidence type="ECO:0000313" key="2">
    <source>
        <dbReference type="EMBL" id="KAG8047379.1"/>
    </source>
</evidence>
<evidence type="ECO:0000256" key="1">
    <source>
        <dbReference type="SAM" id="MobiDB-lite"/>
    </source>
</evidence>
<dbReference type="Proteomes" id="UP000729402">
    <property type="component" value="Unassembled WGS sequence"/>
</dbReference>
<name>A0A8J5RX40_ZIZPA</name>
<reference evidence="2" key="1">
    <citation type="journal article" date="2021" name="bioRxiv">
        <title>Whole Genome Assembly and Annotation of Northern Wild Rice, Zizania palustris L., Supports a Whole Genome Duplication in the Zizania Genus.</title>
        <authorList>
            <person name="Haas M."/>
            <person name="Kono T."/>
            <person name="Macchietto M."/>
            <person name="Millas R."/>
            <person name="McGilp L."/>
            <person name="Shao M."/>
            <person name="Duquette J."/>
            <person name="Hirsch C.N."/>
            <person name="Kimball J."/>
        </authorList>
    </citation>
    <scope>NUCLEOTIDE SEQUENCE</scope>
    <source>
        <tissue evidence="2">Fresh leaf tissue</tissue>
    </source>
</reference>
<keyword evidence="3" id="KW-1185">Reference proteome</keyword>
<sequence length="131" mass="13593">MGDSARHGGVEVTGLQGGDKMREGGLSEARGCGSHGAPRGKTGYVRGDSARRYPTRSSPKCNTPNPSRRSCFVIPLAFVEDVVDRLMLTKEAEHLGFVAVVATLCGGLDGVGEPSGAGLRARRAGGNERPG</sequence>
<organism evidence="2 3">
    <name type="scientific">Zizania palustris</name>
    <name type="common">Northern wild rice</name>
    <dbReference type="NCBI Taxonomy" id="103762"/>
    <lineage>
        <taxon>Eukaryota</taxon>
        <taxon>Viridiplantae</taxon>
        <taxon>Streptophyta</taxon>
        <taxon>Embryophyta</taxon>
        <taxon>Tracheophyta</taxon>
        <taxon>Spermatophyta</taxon>
        <taxon>Magnoliopsida</taxon>
        <taxon>Liliopsida</taxon>
        <taxon>Poales</taxon>
        <taxon>Poaceae</taxon>
        <taxon>BOP clade</taxon>
        <taxon>Oryzoideae</taxon>
        <taxon>Oryzeae</taxon>
        <taxon>Zizaniinae</taxon>
        <taxon>Zizania</taxon>
    </lineage>
</organism>
<proteinExistence type="predicted"/>
<protein>
    <submittedName>
        <fullName evidence="2">Uncharacterized protein</fullName>
    </submittedName>
</protein>
<dbReference type="EMBL" id="JAAALK010000290">
    <property type="protein sequence ID" value="KAG8047379.1"/>
    <property type="molecule type" value="Genomic_DNA"/>
</dbReference>
<gene>
    <name evidence="2" type="ORF">GUJ93_ZPchr0008g13875</name>
</gene>